<dbReference type="InterPro" id="IPR036388">
    <property type="entry name" value="WH-like_DNA-bd_sf"/>
</dbReference>
<evidence type="ECO:0000259" key="6">
    <source>
        <dbReference type="Pfam" id="PF04542"/>
    </source>
</evidence>
<dbReference type="InterPro" id="IPR007627">
    <property type="entry name" value="RNA_pol_sigma70_r2"/>
</dbReference>
<keyword evidence="3" id="KW-0731">Sigma factor</keyword>
<dbReference type="SUPFAM" id="SSF88946">
    <property type="entry name" value="Sigma2 domain of RNA polymerase sigma factors"/>
    <property type="match status" value="1"/>
</dbReference>
<dbReference type="InterPro" id="IPR014284">
    <property type="entry name" value="RNA_pol_sigma-70_dom"/>
</dbReference>
<keyword evidence="5" id="KW-0804">Transcription</keyword>
<accession>A0A6P1M9C2</accession>
<dbReference type="InterPro" id="IPR013325">
    <property type="entry name" value="RNA_pol_sigma_r2"/>
</dbReference>
<evidence type="ECO:0000259" key="7">
    <source>
        <dbReference type="Pfam" id="PF08281"/>
    </source>
</evidence>
<dbReference type="GO" id="GO:0003677">
    <property type="term" value="F:DNA binding"/>
    <property type="evidence" value="ECO:0007669"/>
    <property type="project" value="UniProtKB-KW"/>
</dbReference>
<dbReference type="Gene3D" id="1.10.1740.10">
    <property type="match status" value="1"/>
</dbReference>
<dbReference type="NCBIfam" id="TIGR02937">
    <property type="entry name" value="sigma70-ECF"/>
    <property type="match status" value="1"/>
</dbReference>
<sequence length="203" mass="23187">MNAEKPETNPMDVDDVQLLADYRNGNAEALGLLVEKYKSPLFGFIYKFSEGHEDADEVFQEVWVRAIKNMNRYRQKNLLSWLFRIAHNLMIDRIRRRKPTVSYDTPATDDGVAVSDQLASSRLGPDSESGGRDLGLRIEAATQNLPLEQREVFWLRMQGGLSFKEIAKVQKCSINTALARMQYALSKLRNDLGDEYRELQEAG</sequence>
<dbReference type="AlphaFoldDB" id="A0A6P1M9C2"/>
<dbReference type="PANTHER" id="PTHR43133">
    <property type="entry name" value="RNA POLYMERASE ECF-TYPE SIGMA FACTO"/>
    <property type="match status" value="1"/>
</dbReference>
<evidence type="ECO:0000256" key="5">
    <source>
        <dbReference type="ARBA" id="ARBA00023163"/>
    </source>
</evidence>
<dbReference type="EMBL" id="CP047593">
    <property type="protein sequence ID" value="QHI70632.1"/>
    <property type="molecule type" value="Genomic_DNA"/>
</dbReference>
<dbReference type="Proteomes" id="UP000464954">
    <property type="component" value="Chromosome"/>
</dbReference>
<evidence type="ECO:0000313" key="8">
    <source>
        <dbReference type="EMBL" id="QHI70632.1"/>
    </source>
</evidence>
<evidence type="ECO:0000313" key="9">
    <source>
        <dbReference type="Proteomes" id="UP000464954"/>
    </source>
</evidence>
<evidence type="ECO:0000256" key="4">
    <source>
        <dbReference type="ARBA" id="ARBA00023125"/>
    </source>
</evidence>
<evidence type="ECO:0000256" key="1">
    <source>
        <dbReference type="ARBA" id="ARBA00010641"/>
    </source>
</evidence>
<comment type="similarity">
    <text evidence="1">Belongs to the sigma-70 factor family. ECF subfamily.</text>
</comment>
<protein>
    <submittedName>
        <fullName evidence="8">Sigma-70 family RNA polymerase sigma factor</fullName>
    </submittedName>
</protein>
<dbReference type="RefSeq" id="WP_160629806.1">
    <property type="nucleotide sequence ID" value="NZ_CP047593.1"/>
</dbReference>
<evidence type="ECO:0000256" key="2">
    <source>
        <dbReference type="ARBA" id="ARBA00023015"/>
    </source>
</evidence>
<keyword evidence="9" id="KW-1185">Reference proteome</keyword>
<dbReference type="InterPro" id="IPR039425">
    <property type="entry name" value="RNA_pol_sigma-70-like"/>
</dbReference>
<dbReference type="PANTHER" id="PTHR43133:SF8">
    <property type="entry name" value="RNA POLYMERASE SIGMA FACTOR HI_1459-RELATED"/>
    <property type="match status" value="1"/>
</dbReference>
<dbReference type="KEGG" id="taer:GT409_14680"/>
<dbReference type="GO" id="GO:0006352">
    <property type="term" value="P:DNA-templated transcription initiation"/>
    <property type="evidence" value="ECO:0007669"/>
    <property type="project" value="InterPro"/>
</dbReference>
<keyword evidence="4" id="KW-0238">DNA-binding</keyword>
<dbReference type="InterPro" id="IPR013324">
    <property type="entry name" value="RNA_pol_sigma_r3/r4-like"/>
</dbReference>
<reference evidence="8 9" key="1">
    <citation type="submission" date="2020-01" db="EMBL/GenBank/DDBJ databases">
        <title>Ponticoccus aerotolerans gen. nov., sp. nov., an anaerobic bacterium and proposal of Ponticoccusceae fam. nov., Ponticoccusles ord. nov. and Ponticoccuse classis nov. in the phylum Kiritimatiellaeota.</title>
        <authorList>
            <person name="Zhou L.Y."/>
            <person name="Du Z.J."/>
        </authorList>
    </citation>
    <scope>NUCLEOTIDE SEQUENCE [LARGE SCALE GENOMIC DNA]</scope>
    <source>
        <strain evidence="8 9">S-5007</strain>
    </source>
</reference>
<proteinExistence type="inferred from homology"/>
<keyword evidence="2" id="KW-0805">Transcription regulation</keyword>
<feature type="domain" description="RNA polymerase sigma-70 region 2" evidence="6">
    <location>
        <begin position="33"/>
        <end position="98"/>
    </location>
</feature>
<dbReference type="Pfam" id="PF04542">
    <property type="entry name" value="Sigma70_r2"/>
    <property type="match status" value="1"/>
</dbReference>
<evidence type="ECO:0000256" key="3">
    <source>
        <dbReference type="ARBA" id="ARBA00023082"/>
    </source>
</evidence>
<organism evidence="8 9">
    <name type="scientific">Tichowtungia aerotolerans</name>
    <dbReference type="NCBI Taxonomy" id="2697043"/>
    <lineage>
        <taxon>Bacteria</taxon>
        <taxon>Pseudomonadati</taxon>
        <taxon>Kiritimatiellota</taxon>
        <taxon>Tichowtungiia</taxon>
        <taxon>Tichowtungiales</taxon>
        <taxon>Tichowtungiaceae</taxon>
        <taxon>Tichowtungia</taxon>
    </lineage>
</organism>
<name>A0A6P1M9C2_9BACT</name>
<dbReference type="Pfam" id="PF08281">
    <property type="entry name" value="Sigma70_r4_2"/>
    <property type="match status" value="1"/>
</dbReference>
<gene>
    <name evidence="8" type="ORF">GT409_14680</name>
</gene>
<dbReference type="GO" id="GO:0016987">
    <property type="term" value="F:sigma factor activity"/>
    <property type="evidence" value="ECO:0007669"/>
    <property type="project" value="UniProtKB-KW"/>
</dbReference>
<dbReference type="SUPFAM" id="SSF88659">
    <property type="entry name" value="Sigma3 and sigma4 domains of RNA polymerase sigma factors"/>
    <property type="match status" value="1"/>
</dbReference>
<dbReference type="Gene3D" id="1.10.10.10">
    <property type="entry name" value="Winged helix-like DNA-binding domain superfamily/Winged helix DNA-binding domain"/>
    <property type="match status" value="1"/>
</dbReference>
<dbReference type="InterPro" id="IPR013249">
    <property type="entry name" value="RNA_pol_sigma70_r4_t2"/>
</dbReference>
<feature type="domain" description="RNA polymerase sigma factor 70 region 4 type 2" evidence="7">
    <location>
        <begin position="137"/>
        <end position="188"/>
    </location>
</feature>